<proteinExistence type="predicted"/>
<dbReference type="Proteomes" id="UP000670947">
    <property type="component" value="Unassembled WGS sequence"/>
</dbReference>
<dbReference type="InterPro" id="IPR051783">
    <property type="entry name" value="NAD(P)-dependent_oxidoreduct"/>
</dbReference>
<protein>
    <submittedName>
        <fullName evidence="2">NAD(P)-dependent oxidoreductase</fullName>
    </submittedName>
</protein>
<evidence type="ECO:0000259" key="1">
    <source>
        <dbReference type="Pfam" id="PF01370"/>
    </source>
</evidence>
<dbReference type="InterPro" id="IPR036291">
    <property type="entry name" value="NAD(P)-bd_dom_sf"/>
</dbReference>
<dbReference type="SUPFAM" id="SSF51735">
    <property type="entry name" value="NAD(P)-binding Rossmann-fold domains"/>
    <property type="match status" value="1"/>
</dbReference>
<gene>
    <name evidence="2" type="ORF">I8J29_02410</name>
</gene>
<dbReference type="RefSeq" id="WP_208845979.1">
    <property type="nucleotide sequence ID" value="NZ_JAGGDJ010000001.1"/>
</dbReference>
<comment type="caution">
    <text evidence="2">The sequence shown here is derived from an EMBL/GenBank/DDBJ whole genome shotgun (WGS) entry which is preliminary data.</text>
</comment>
<dbReference type="PANTHER" id="PTHR48079:SF6">
    <property type="entry name" value="NAD(P)-BINDING DOMAIN-CONTAINING PROTEIN-RELATED"/>
    <property type="match status" value="1"/>
</dbReference>
<name>A0ABS3W3Z8_9BACL</name>
<reference evidence="2 3" key="1">
    <citation type="submission" date="2021-03" db="EMBL/GenBank/DDBJ databases">
        <title>Paenibacillus artemisicola MWE-103 whole genome sequence.</title>
        <authorList>
            <person name="Ham Y.J."/>
        </authorList>
    </citation>
    <scope>NUCLEOTIDE SEQUENCE [LARGE SCALE GENOMIC DNA]</scope>
    <source>
        <strain evidence="2 3">MWE-103</strain>
    </source>
</reference>
<dbReference type="PANTHER" id="PTHR48079">
    <property type="entry name" value="PROTEIN YEEZ"/>
    <property type="match status" value="1"/>
</dbReference>
<evidence type="ECO:0000313" key="3">
    <source>
        <dbReference type="Proteomes" id="UP000670947"/>
    </source>
</evidence>
<evidence type="ECO:0000313" key="2">
    <source>
        <dbReference type="EMBL" id="MBO7743033.1"/>
    </source>
</evidence>
<dbReference type="EMBL" id="JAGGDJ010000001">
    <property type="protein sequence ID" value="MBO7743033.1"/>
    <property type="molecule type" value="Genomic_DNA"/>
</dbReference>
<dbReference type="InterPro" id="IPR001509">
    <property type="entry name" value="Epimerase_deHydtase"/>
</dbReference>
<organism evidence="2 3">
    <name type="scientific">Paenibacillus artemisiicola</name>
    <dbReference type="NCBI Taxonomy" id="1172618"/>
    <lineage>
        <taxon>Bacteria</taxon>
        <taxon>Bacillati</taxon>
        <taxon>Bacillota</taxon>
        <taxon>Bacilli</taxon>
        <taxon>Bacillales</taxon>
        <taxon>Paenibacillaceae</taxon>
        <taxon>Paenibacillus</taxon>
    </lineage>
</organism>
<accession>A0ABS3W3Z8</accession>
<sequence>MRVFVAGSSGAVGRALIPMLVAAGHEVTGLVRRPEQAAALREAGAAYALADVFDRGALFAAVAEAAPEAVIHQLTALQGVNMADNARIRIEGTRNLVDASRAAGARRMIAQSISWAYAPGEGPAAEDCPLDLGAPAPRLQTVQGVHALETAAAEMPEHVLLRYGLLYGEGTWYAPNGLMAEQARAGKLTATDGVSSFVHIADAAAAAVLALNWTSGAYNVVDGDPAPGTAWLRAFAECLGAPAPRTETGSARGERGATNAKALRHGWKPGFASWREGFRYTLRGES</sequence>
<dbReference type="Pfam" id="PF01370">
    <property type="entry name" value="Epimerase"/>
    <property type="match status" value="1"/>
</dbReference>
<dbReference type="Gene3D" id="3.40.50.720">
    <property type="entry name" value="NAD(P)-binding Rossmann-like Domain"/>
    <property type="match status" value="1"/>
</dbReference>
<feature type="domain" description="NAD-dependent epimerase/dehydratase" evidence="1">
    <location>
        <begin position="3"/>
        <end position="220"/>
    </location>
</feature>
<keyword evidence="3" id="KW-1185">Reference proteome</keyword>